<feature type="non-terminal residue" evidence="1">
    <location>
        <position position="1"/>
    </location>
</feature>
<reference evidence="1" key="1">
    <citation type="submission" date="2018-06" db="EMBL/GenBank/DDBJ databases">
        <authorList>
            <person name="Zhirakovskaya E."/>
        </authorList>
    </citation>
    <scope>NUCLEOTIDE SEQUENCE</scope>
</reference>
<name>A0A3B0XHZ8_9ZZZZ</name>
<proteinExistence type="predicted"/>
<sequence length="156" mass="17489">YDGVQATRQMDSLRARQPDLIEYVIVALETMGEDSLEMAIYVMFVVCSIFEQASEQTSNGALRRVTNDEVVSAHKSNQQLRLTPNASARVFHEKYGPLEQVKQPNVTRYVFEALMEADEGPDPVPLSQDQISSIYLILRTVIDVLDAALTQEAHMA</sequence>
<dbReference type="AlphaFoldDB" id="A0A3B0XHZ8"/>
<gene>
    <name evidence="1" type="ORF">MNBD_GAMMA11-3076</name>
</gene>
<evidence type="ECO:0000313" key="1">
    <source>
        <dbReference type="EMBL" id="VAW63863.1"/>
    </source>
</evidence>
<dbReference type="EMBL" id="UOFG01000215">
    <property type="protein sequence ID" value="VAW63863.1"/>
    <property type="molecule type" value="Genomic_DNA"/>
</dbReference>
<accession>A0A3B0XHZ8</accession>
<organism evidence="1">
    <name type="scientific">hydrothermal vent metagenome</name>
    <dbReference type="NCBI Taxonomy" id="652676"/>
    <lineage>
        <taxon>unclassified sequences</taxon>
        <taxon>metagenomes</taxon>
        <taxon>ecological metagenomes</taxon>
    </lineage>
</organism>
<protein>
    <submittedName>
        <fullName evidence="1">Uncharacterized protein</fullName>
    </submittedName>
</protein>